<dbReference type="FunFam" id="3.30.160.60:FF:000296">
    <property type="entry name" value="Zinc fingers and homeoboxes protein 1"/>
    <property type="match status" value="1"/>
</dbReference>
<keyword evidence="8 21" id="KW-0863">Zinc-finger</keyword>
<dbReference type="FunFam" id="1.10.10.60:FF:000062">
    <property type="entry name" value="zinc fingers and homeoboxes protein 3"/>
    <property type="match status" value="1"/>
</dbReference>
<proteinExistence type="inferred from homology"/>
<dbReference type="GO" id="GO:0007399">
    <property type="term" value="P:nervous system development"/>
    <property type="evidence" value="ECO:0007669"/>
    <property type="project" value="UniProtKB-KW"/>
</dbReference>
<feature type="compositionally biased region" description="Basic and acidic residues" evidence="24">
    <location>
        <begin position="782"/>
        <end position="798"/>
    </location>
</feature>
<reference evidence="27" key="1">
    <citation type="submission" date="2025-08" db="UniProtKB">
        <authorList>
            <consortium name="Ensembl"/>
        </authorList>
    </citation>
    <scope>IDENTIFICATION</scope>
</reference>
<evidence type="ECO:0000259" key="25">
    <source>
        <dbReference type="PROSITE" id="PS50071"/>
    </source>
</evidence>
<dbReference type="Pfam" id="PF18387">
    <property type="entry name" value="zf_C2H2_ZHX"/>
    <property type="match status" value="1"/>
</dbReference>
<dbReference type="PANTHER" id="PTHR15467">
    <property type="entry name" value="ZINC-FINGERS AND HOMEOBOXES RELATED"/>
    <property type="match status" value="1"/>
</dbReference>
<evidence type="ECO:0000313" key="27">
    <source>
        <dbReference type="Ensembl" id="ENSVKKP00000026868.1"/>
    </source>
</evidence>
<accession>A0A8D2LUJ6</accession>
<dbReference type="PROSITE" id="PS50071">
    <property type="entry name" value="HOMEOBOX_2"/>
    <property type="match status" value="4"/>
</dbReference>
<keyword evidence="15 22" id="KW-0371">Homeobox</keyword>
<keyword evidence="28" id="KW-1185">Reference proteome</keyword>
<dbReference type="SUPFAM" id="SSF57667">
    <property type="entry name" value="beta-beta-alpha zinc fingers"/>
    <property type="match status" value="2"/>
</dbReference>
<protein>
    <recommendedName>
        <fullName evidence="19">Zinc fingers and homeoboxes protein 2</fullName>
    </recommendedName>
    <alternativeName>
        <fullName evidence="20">Zinc finger and homeodomain protein 2</fullName>
    </alternativeName>
</protein>
<dbReference type="RefSeq" id="XP_044277755.1">
    <property type="nucleotide sequence ID" value="XM_044421820.1"/>
</dbReference>
<evidence type="ECO:0000256" key="11">
    <source>
        <dbReference type="ARBA" id="ARBA00022843"/>
    </source>
</evidence>
<evidence type="ECO:0000256" key="2">
    <source>
        <dbReference type="ARBA" id="ARBA00007440"/>
    </source>
</evidence>
<dbReference type="InterPro" id="IPR036236">
    <property type="entry name" value="Znf_C2H2_sf"/>
</dbReference>
<evidence type="ECO:0000256" key="16">
    <source>
        <dbReference type="ARBA" id="ARBA00023163"/>
    </source>
</evidence>
<dbReference type="CTD" id="22882"/>
<evidence type="ECO:0000256" key="14">
    <source>
        <dbReference type="ARBA" id="ARBA00023125"/>
    </source>
</evidence>
<dbReference type="GO" id="GO:0003677">
    <property type="term" value="F:DNA binding"/>
    <property type="evidence" value="ECO:0007669"/>
    <property type="project" value="UniProtKB-UniRule"/>
</dbReference>
<evidence type="ECO:0000256" key="15">
    <source>
        <dbReference type="ARBA" id="ARBA00023155"/>
    </source>
</evidence>
<keyword evidence="14 22" id="KW-0238">DNA-binding</keyword>
<dbReference type="GO" id="GO:0005634">
    <property type="term" value="C:nucleus"/>
    <property type="evidence" value="ECO:0007669"/>
    <property type="project" value="UniProtKB-SubCell"/>
</dbReference>
<evidence type="ECO:0000256" key="6">
    <source>
        <dbReference type="ARBA" id="ARBA00022723"/>
    </source>
</evidence>
<dbReference type="InterPro" id="IPR013087">
    <property type="entry name" value="Znf_C2H2_type"/>
</dbReference>
<dbReference type="SMART" id="SM00355">
    <property type="entry name" value="ZnF_C2H2"/>
    <property type="match status" value="2"/>
</dbReference>
<evidence type="ECO:0000256" key="23">
    <source>
        <dbReference type="RuleBase" id="RU000682"/>
    </source>
</evidence>
<dbReference type="FunFam" id="1.10.10.60:FF:000272">
    <property type="entry name" value="zinc fingers and homeoboxes protein 2"/>
    <property type="match status" value="1"/>
</dbReference>
<dbReference type="InterPro" id="IPR009057">
    <property type="entry name" value="Homeodomain-like_sf"/>
</dbReference>
<dbReference type="GO" id="GO:0008270">
    <property type="term" value="F:zinc ion binding"/>
    <property type="evidence" value="ECO:0007669"/>
    <property type="project" value="UniProtKB-KW"/>
</dbReference>
<organism evidence="27 28">
    <name type="scientific">Varanus komodoensis</name>
    <name type="common">Komodo dragon</name>
    <dbReference type="NCBI Taxonomy" id="61221"/>
    <lineage>
        <taxon>Eukaryota</taxon>
        <taxon>Metazoa</taxon>
        <taxon>Chordata</taxon>
        <taxon>Craniata</taxon>
        <taxon>Vertebrata</taxon>
        <taxon>Euteleostomi</taxon>
        <taxon>Lepidosauria</taxon>
        <taxon>Squamata</taxon>
        <taxon>Bifurcata</taxon>
        <taxon>Unidentata</taxon>
        <taxon>Episquamata</taxon>
        <taxon>Toxicofera</taxon>
        <taxon>Anguimorpha</taxon>
        <taxon>Paleoanguimorpha</taxon>
        <taxon>Varanoidea</taxon>
        <taxon>Varanidae</taxon>
        <taxon>Varanus</taxon>
    </lineage>
</organism>
<feature type="compositionally biased region" description="Polar residues" evidence="24">
    <location>
        <begin position="738"/>
        <end position="749"/>
    </location>
</feature>
<feature type="domain" description="Homeobox" evidence="25">
    <location>
        <begin position="631"/>
        <end position="681"/>
    </location>
</feature>
<dbReference type="GeneID" id="123019179"/>
<comment type="similarity">
    <text evidence="2">Belongs to the ZHX family.</text>
</comment>
<dbReference type="Proteomes" id="UP000694545">
    <property type="component" value="Unplaced"/>
</dbReference>
<comment type="function">
    <text evidence="18">Acts as a transcriptional repressor. Represses the promoter activity of the CDC25C gene stimulated by NFYA. May play a role in retinal development where it regulates the composition of bipolar cell populations, by promoting differentiation of bipolar OFF-type cells. In the brain, may promote maintenance and suppress differentiation of neural progenitor cells in the developing cortex.</text>
</comment>
<feature type="DNA-binding region" description="Homeobox" evidence="22">
    <location>
        <begin position="534"/>
        <end position="583"/>
    </location>
</feature>
<gene>
    <name evidence="27" type="primary">ZHX2</name>
</gene>
<keyword evidence="11" id="KW-0832">Ubl conjugation</keyword>
<evidence type="ECO:0000313" key="28">
    <source>
        <dbReference type="Proteomes" id="UP000694545"/>
    </source>
</evidence>
<feature type="domain" description="Homeobox" evidence="25">
    <location>
        <begin position="442"/>
        <end position="492"/>
    </location>
</feature>
<feature type="region of interest" description="Disordered" evidence="24">
    <location>
        <begin position="412"/>
        <end position="437"/>
    </location>
</feature>
<dbReference type="KEGG" id="vko:123019179"/>
<evidence type="ECO:0000256" key="24">
    <source>
        <dbReference type="SAM" id="MobiDB-lite"/>
    </source>
</evidence>
<keyword evidence="17 22" id="KW-0539">Nucleus</keyword>
<keyword evidence="6" id="KW-0479">Metal-binding</keyword>
<feature type="region of interest" description="Disordered" evidence="24">
    <location>
        <begin position="1"/>
        <end position="65"/>
    </location>
</feature>
<dbReference type="PANTHER" id="PTHR15467:SF5">
    <property type="entry name" value="ZINC FINGERS AND HOMEOBOXES PROTEIN 2"/>
    <property type="match status" value="1"/>
</dbReference>
<evidence type="ECO:0000259" key="26">
    <source>
        <dbReference type="PROSITE" id="PS50157"/>
    </source>
</evidence>
<evidence type="ECO:0000256" key="22">
    <source>
        <dbReference type="PROSITE-ProRule" id="PRU00108"/>
    </source>
</evidence>
<evidence type="ECO:0000256" key="21">
    <source>
        <dbReference type="PROSITE-ProRule" id="PRU00042"/>
    </source>
</evidence>
<dbReference type="PROSITE" id="PS50157">
    <property type="entry name" value="ZINC_FINGER_C2H2_2"/>
    <property type="match status" value="1"/>
</dbReference>
<dbReference type="GO" id="GO:0000122">
    <property type="term" value="P:negative regulation of transcription by RNA polymerase II"/>
    <property type="evidence" value="ECO:0007669"/>
    <property type="project" value="UniProtKB-ARBA"/>
</dbReference>
<dbReference type="CDD" id="cd00086">
    <property type="entry name" value="homeodomain"/>
    <property type="match status" value="4"/>
</dbReference>
<evidence type="ECO:0000256" key="12">
    <source>
        <dbReference type="ARBA" id="ARBA00022902"/>
    </source>
</evidence>
<dbReference type="FunFam" id="1.10.10.60:FF:000247">
    <property type="entry name" value="Zinc fingers and homeoboxes protein 2"/>
    <property type="match status" value="1"/>
</dbReference>
<feature type="domain" description="Homeobox" evidence="25">
    <location>
        <begin position="532"/>
        <end position="582"/>
    </location>
</feature>
<evidence type="ECO:0000256" key="7">
    <source>
        <dbReference type="ARBA" id="ARBA00022737"/>
    </source>
</evidence>
<evidence type="ECO:0000256" key="1">
    <source>
        <dbReference type="ARBA" id="ARBA00004123"/>
    </source>
</evidence>
<comment type="subcellular location">
    <subcellularLocation>
        <location evidence="1 22 23">Nucleus</location>
    </subcellularLocation>
</comment>
<evidence type="ECO:0000256" key="10">
    <source>
        <dbReference type="ARBA" id="ARBA00022833"/>
    </source>
</evidence>
<dbReference type="GO" id="GO:0030154">
    <property type="term" value="P:cell differentiation"/>
    <property type="evidence" value="ECO:0007669"/>
    <property type="project" value="UniProtKB-KW"/>
</dbReference>
<keyword evidence="5" id="KW-0597">Phosphoprotein</keyword>
<feature type="compositionally biased region" description="Low complexity" evidence="24">
    <location>
        <begin position="421"/>
        <end position="433"/>
    </location>
</feature>
<dbReference type="SMART" id="SM00389">
    <property type="entry name" value="HOX"/>
    <property type="match status" value="4"/>
</dbReference>
<reference evidence="27" key="2">
    <citation type="submission" date="2025-09" db="UniProtKB">
        <authorList>
            <consortium name="Ensembl"/>
        </authorList>
    </citation>
    <scope>IDENTIFICATION</scope>
</reference>
<evidence type="ECO:0000256" key="13">
    <source>
        <dbReference type="ARBA" id="ARBA00023015"/>
    </source>
</evidence>
<name>A0A8D2LUJ6_VARKO</name>
<evidence type="ECO:0000256" key="17">
    <source>
        <dbReference type="ARBA" id="ARBA00023242"/>
    </source>
</evidence>
<evidence type="ECO:0000256" key="8">
    <source>
        <dbReference type="ARBA" id="ARBA00022771"/>
    </source>
</evidence>
<keyword evidence="9" id="KW-0221">Differentiation</keyword>
<evidence type="ECO:0000256" key="3">
    <source>
        <dbReference type="ARBA" id="ARBA00022491"/>
    </source>
</evidence>
<dbReference type="AlphaFoldDB" id="A0A8D2LUJ6"/>
<evidence type="ECO:0000256" key="4">
    <source>
        <dbReference type="ARBA" id="ARBA00022499"/>
    </source>
</evidence>
<dbReference type="GO" id="GO:0000981">
    <property type="term" value="F:DNA-binding transcription factor activity, RNA polymerase II-specific"/>
    <property type="evidence" value="ECO:0007669"/>
    <property type="project" value="TreeGrafter"/>
</dbReference>
<evidence type="ECO:0000256" key="18">
    <source>
        <dbReference type="ARBA" id="ARBA00059058"/>
    </source>
</evidence>
<dbReference type="RefSeq" id="XP_044277756.1">
    <property type="nucleotide sequence ID" value="XM_044421821.1"/>
</dbReference>
<keyword evidence="10" id="KW-0862">Zinc</keyword>
<keyword evidence="7" id="KW-0677">Repeat</keyword>
<dbReference type="OrthoDB" id="6159439at2759"/>
<dbReference type="Pfam" id="PF00046">
    <property type="entry name" value="Homeodomain"/>
    <property type="match status" value="3"/>
</dbReference>
<feature type="region of interest" description="Disordered" evidence="24">
    <location>
        <begin position="731"/>
        <end position="798"/>
    </location>
</feature>
<keyword evidence="3" id="KW-0678">Repressor</keyword>
<dbReference type="Gene3D" id="3.30.160.60">
    <property type="entry name" value="Classic Zinc Finger"/>
    <property type="match status" value="1"/>
</dbReference>
<evidence type="ECO:0000256" key="5">
    <source>
        <dbReference type="ARBA" id="ARBA00022553"/>
    </source>
</evidence>
<dbReference type="InterPro" id="IPR041057">
    <property type="entry name" value="ZHX_Znf_C2H2"/>
</dbReference>
<keyword evidence="16" id="KW-0804">Transcription</keyword>
<sequence>MASKRKSTTPCMVRTSEAMEQGAPKDASAGRAPSIPEQDSGEAGTDPCENDCEVIEGKSSPANPTRKPLGGYECKYCPFSTQNLNEFTEHIDTQHPNVILNPLYVCAECNFTTKKYDSLSEHNTKLHPGENNFKLKLIKLNNQTVLEQSIEVTNNPVAAEIPDYGAVPAGASGTNKAVPIINIGKPKGEAKKVSMDNHLDGIAHLFTEAAEPIACINGAELLQDILAHVMPSVQLPPNINLVPKVPVPLNSTKYNSALDTNATMINSFNKFPYPTQAELSWLTAASKHPEEQIRIWFATQRLKHGISWSPEEVEEARKKMFNGTIQSAPPTITVLPAHVTAAKMPQPLIQTAVPCQILSQTGLVLAQVSNGSNVSPIALAVAANQGQKRSTQNQPAVLEAKRPHVVPAEVLSKQNPPATPTSPTTVPLSSASLISPNDRKKTKEQIAALKASFIVSQFPDNAEIYKLIEITGLSRSEIKKWFSDHRYRSQRGIVNITSESIAKDQIALAAARQGRAYSPYPDFTFQKFKGKTQQQFRILEESFLKSSFPTQSELERLRTDAKMSRREVESWFAERRKLRDNMEQAVLDSMGPSLKKDQGASNGALSDVEQFSISQVPTSLSRCSTAPATSSQEQVHLLKSTFARTQWPSPQEYDELAAQTGLTRTEIVRWFKENRSSLRTGTLKWLDQYKQQYVIDGYSKTKGPMPTGSLKNNIKDIQQPQKDYQELGEQNVEHTGKSKGQSQDNQGNKKNQDTGDWVEVTIDDDDAASDCLDSWSQSVPESKAHFDSESISVDKSHT</sequence>
<dbReference type="SUPFAM" id="SSF46689">
    <property type="entry name" value="Homeodomain-like"/>
    <property type="match status" value="4"/>
</dbReference>
<feature type="DNA-binding region" description="Homeobox" evidence="22">
    <location>
        <begin position="270"/>
        <end position="308"/>
    </location>
</feature>
<evidence type="ECO:0000256" key="19">
    <source>
        <dbReference type="ARBA" id="ARBA00068954"/>
    </source>
</evidence>
<dbReference type="Gene3D" id="1.10.10.60">
    <property type="entry name" value="Homeodomain-like"/>
    <property type="match status" value="4"/>
</dbReference>
<dbReference type="InterPro" id="IPR001356">
    <property type="entry name" value="HD"/>
</dbReference>
<dbReference type="Ensembl" id="ENSVKKT00000027525.1">
    <property type="protein sequence ID" value="ENSVKKP00000026868.1"/>
    <property type="gene ID" value="ENSVKKG00000017521.1"/>
</dbReference>
<dbReference type="OMA" id="ENHMEGT"/>
<feature type="domain" description="C2H2-type" evidence="26">
    <location>
        <begin position="104"/>
        <end position="132"/>
    </location>
</feature>
<keyword evidence="13" id="KW-0805">Transcription regulation</keyword>
<dbReference type="FunFam" id="1.10.10.60:FF:000264">
    <property type="entry name" value="zinc fingers and homeoboxes protein 2"/>
    <property type="match status" value="1"/>
</dbReference>
<keyword evidence="12" id="KW-0524">Neurogenesis</keyword>
<evidence type="ECO:0000256" key="20">
    <source>
        <dbReference type="ARBA" id="ARBA00077654"/>
    </source>
</evidence>
<feature type="domain" description="Homeobox" evidence="25">
    <location>
        <begin position="268"/>
        <end position="307"/>
    </location>
</feature>
<feature type="DNA-binding region" description="Homeobox" evidence="22">
    <location>
        <begin position="633"/>
        <end position="682"/>
    </location>
</feature>
<feature type="DNA-binding region" description="Homeobox" evidence="22">
    <location>
        <begin position="444"/>
        <end position="493"/>
    </location>
</feature>
<evidence type="ECO:0000256" key="9">
    <source>
        <dbReference type="ARBA" id="ARBA00022782"/>
    </source>
</evidence>
<keyword evidence="4" id="KW-1017">Isopeptide bond</keyword>